<dbReference type="GO" id="GO:0015627">
    <property type="term" value="C:type II protein secretion system complex"/>
    <property type="evidence" value="ECO:0007669"/>
    <property type="project" value="InterPro"/>
</dbReference>
<evidence type="ECO:0000256" key="3">
    <source>
        <dbReference type="ARBA" id="ARBA00022475"/>
    </source>
</evidence>
<evidence type="ECO:0000259" key="12">
    <source>
        <dbReference type="Pfam" id="PF12019"/>
    </source>
</evidence>
<comment type="caution">
    <text evidence="13">The sequence shown here is derived from an EMBL/GenBank/DDBJ whole genome shotgun (WGS) entry which is preliminary data.</text>
</comment>
<keyword evidence="14" id="KW-1185">Reference proteome</keyword>
<keyword evidence="6 11" id="KW-0812">Transmembrane</keyword>
<dbReference type="Pfam" id="PF07963">
    <property type="entry name" value="N_methyl"/>
    <property type="match status" value="1"/>
</dbReference>
<reference evidence="14" key="1">
    <citation type="journal article" date="2018" name="Front. Microbiol.">
        <title>Genome-Based Analysis Reveals the Taxonomy and Diversity of the Family Idiomarinaceae.</title>
        <authorList>
            <person name="Liu Y."/>
            <person name="Lai Q."/>
            <person name="Shao Z."/>
        </authorList>
    </citation>
    <scope>NUCLEOTIDE SEQUENCE [LARGE SCALE GENOMIC DNA]</scope>
    <source>
        <strain evidence="14">BH195</strain>
    </source>
</reference>
<dbReference type="GO" id="GO:0015628">
    <property type="term" value="P:protein secretion by the type II secretion system"/>
    <property type="evidence" value="ECO:0007669"/>
    <property type="project" value="InterPro"/>
</dbReference>
<dbReference type="Proteomes" id="UP000287198">
    <property type="component" value="Unassembled WGS sequence"/>
</dbReference>
<keyword evidence="3" id="KW-1003">Cell membrane</keyword>
<keyword evidence="4" id="KW-0488">Methylation</keyword>
<evidence type="ECO:0000256" key="2">
    <source>
        <dbReference type="ARBA" id="ARBA00021549"/>
    </source>
</evidence>
<proteinExistence type="inferred from homology"/>
<dbReference type="SUPFAM" id="SSF54523">
    <property type="entry name" value="Pili subunits"/>
    <property type="match status" value="1"/>
</dbReference>
<comment type="similarity">
    <text evidence="9">Belongs to the GSP H family.</text>
</comment>
<dbReference type="GO" id="GO:0005886">
    <property type="term" value="C:plasma membrane"/>
    <property type="evidence" value="ECO:0007669"/>
    <property type="project" value="UniProtKB-SubCell"/>
</dbReference>
<dbReference type="InterPro" id="IPR012902">
    <property type="entry name" value="N_methyl_site"/>
</dbReference>
<dbReference type="InterPro" id="IPR022346">
    <property type="entry name" value="T2SS_GspH"/>
</dbReference>
<dbReference type="InterPro" id="IPR045584">
    <property type="entry name" value="Pilin-like"/>
</dbReference>
<comment type="subcellular location">
    <subcellularLocation>
        <location evidence="1">Cell inner membrane</location>
        <topology evidence="1">Single-pass membrane protein</topology>
    </subcellularLocation>
</comment>
<evidence type="ECO:0000256" key="11">
    <source>
        <dbReference type="SAM" id="Phobius"/>
    </source>
</evidence>
<keyword evidence="8 11" id="KW-0472">Membrane</keyword>
<organism evidence="13 14">
    <name type="scientific">Pseudidiomarina halophila</name>
    <dbReference type="NCBI Taxonomy" id="1449799"/>
    <lineage>
        <taxon>Bacteria</taxon>
        <taxon>Pseudomonadati</taxon>
        <taxon>Pseudomonadota</taxon>
        <taxon>Gammaproteobacteria</taxon>
        <taxon>Alteromonadales</taxon>
        <taxon>Idiomarinaceae</taxon>
        <taxon>Pseudidiomarina</taxon>
    </lineage>
</organism>
<gene>
    <name evidence="13" type="ORF">CWI69_00575</name>
</gene>
<keyword evidence="7 11" id="KW-1133">Transmembrane helix</keyword>
<evidence type="ECO:0000256" key="6">
    <source>
        <dbReference type="ARBA" id="ARBA00022692"/>
    </source>
</evidence>
<evidence type="ECO:0000256" key="4">
    <source>
        <dbReference type="ARBA" id="ARBA00022481"/>
    </source>
</evidence>
<evidence type="ECO:0000256" key="1">
    <source>
        <dbReference type="ARBA" id="ARBA00004377"/>
    </source>
</evidence>
<dbReference type="AlphaFoldDB" id="A0A432Y1X3"/>
<evidence type="ECO:0000256" key="5">
    <source>
        <dbReference type="ARBA" id="ARBA00022519"/>
    </source>
</evidence>
<accession>A0A432Y1X3</accession>
<evidence type="ECO:0000256" key="8">
    <source>
        <dbReference type="ARBA" id="ARBA00023136"/>
    </source>
</evidence>
<dbReference type="Pfam" id="PF12019">
    <property type="entry name" value="GspH"/>
    <property type="match status" value="1"/>
</dbReference>
<evidence type="ECO:0000256" key="7">
    <source>
        <dbReference type="ARBA" id="ARBA00022989"/>
    </source>
</evidence>
<dbReference type="Gene3D" id="3.55.40.10">
    <property type="entry name" value="minor pseudopilin epsh domain"/>
    <property type="match status" value="1"/>
</dbReference>
<dbReference type="OrthoDB" id="6238532at2"/>
<evidence type="ECO:0000313" key="14">
    <source>
        <dbReference type="Proteomes" id="UP000287198"/>
    </source>
</evidence>
<sequence>MRSSIIRHVKNFAGFTLLELLITLVILSIVLGGGVPMLIDLVKSSRLKGSVNDTYALLQYARSDALRKGEDRYVVWDQNGDKWCAAVAINADCNCLSEDCSIDGVLRQINSDDYSGVTLVASGMGSTRFDGLRGLAGGGNGTVRYQLLDGGTTEAEVRVVVSVLGRVHYCKETGSVGDYPECE</sequence>
<keyword evidence="5" id="KW-0997">Cell inner membrane</keyword>
<evidence type="ECO:0000256" key="10">
    <source>
        <dbReference type="ARBA" id="ARBA00030775"/>
    </source>
</evidence>
<name>A0A432Y1X3_9GAMM</name>
<dbReference type="NCBIfam" id="TIGR02532">
    <property type="entry name" value="IV_pilin_GFxxxE"/>
    <property type="match status" value="1"/>
</dbReference>
<feature type="transmembrane region" description="Helical" evidence="11">
    <location>
        <begin position="12"/>
        <end position="39"/>
    </location>
</feature>
<evidence type="ECO:0000256" key="9">
    <source>
        <dbReference type="ARBA" id="ARBA00025772"/>
    </source>
</evidence>
<feature type="domain" description="General secretion pathway GspH" evidence="12">
    <location>
        <begin position="51"/>
        <end position="165"/>
    </location>
</feature>
<dbReference type="EMBL" id="PIPW01000001">
    <property type="protein sequence ID" value="RUO54944.1"/>
    <property type="molecule type" value="Genomic_DNA"/>
</dbReference>
<protein>
    <recommendedName>
        <fullName evidence="2">Type II secretion system protein H</fullName>
    </recommendedName>
    <alternativeName>
        <fullName evidence="10">General secretion pathway protein H</fullName>
    </alternativeName>
</protein>
<evidence type="ECO:0000313" key="13">
    <source>
        <dbReference type="EMBL" id="RUO54944.1"/>
    </source>
</evidence>